<reference evidence="1" key="1">
    <citation type="submission" date="2019-02" db="EMBL/GenBank/DDBJ databases">
        <authorList>
            <person name="Gruber-Vodicka R. H."/>
            <person name="Seah K. B. B."/>
        </authorList>
    </citation>
    <scope>NUCLEOTIDE SEQUENCE</scope>
    <source>
        <strain evidence="1">BECK_BZ197</strain>
    </source>
</reference>
<dbReference type="AlphaFoldDB" id="A0A450X0R7"/>
<accession>A0A450X0R7</accession>
<proteinExistence type="predicted"/>
<name>A0A450X0R7_9GAMM</name>
<protein>
    <recommendedName>
        <fullName evidence="2">Transposase</fullName>
    </recommendedName>
</protein>
<evidence type="ECO:0008006" key="2">
    <source>
        <dbReference type="Google" id="ProtNLM"/>
    </source>
</evidence>
<organism evidence="1">
    <name type="scientific">Candidatus Kentrum sp. MB</name>
    <dbReference type="NCBI Taxonomy" id="2138164"/>
    <lineage>
        <taxon>Bacteria</taxon>
        <taxon>Pseudomonadati</taxon>
        <taxon>Pseudomonadota</taxon>
        <taxon>Gammaproteobacteria</taxon>
        <taxon>Candidatus Kentrum</taxon>
    </lineage>
</organism>
<sequence length="67" mass="7672">MNPVAKPYNGPENIRKSRREGVSCIGRNIRYTLRAMRGRQEPRQGADRERASAQARLLTLLMHDNPP</sequence>
<dbReference type="EMBL" id="CAADFO010000003">
    <property type="protein sequence ID" value="VFK22868.1"/>
    <property type="molecule type" value="Genomic_DNA"/>
</dbReference>
<evidence type="ECO:0000313" key="1">
    <source>
        <dbReference type="EMBL" id="VFK22868.1"/>
    </source>
</evidence>
<gene>
    <name evidence="1" type="ORF">BECKMB1821G_GA0114241_100324</name>
</gene>